<dbReference type="InterPro" id="IPR010093">
    <property type="entry name" value="SinI_DNA-bd"/>
</dbReference>
<sequence length="69" mass="8214">MEEKPEELLRPSDVARELGVHLYTVYGLLSSGRLKGFKLHTHWRIRRIALKRFMRSTKGVRKPKKREIL</sequence>
<dbReference type="AlphaFoldDB" id="A0A0F9PRN9"/>
<dbReference type="Pfam" id="PF12728">
    <property type="entry name" value="HTH_17"/>
    <property type="match status" value="1"/>
</dbReference>
<name>A0A0F9PRN9_9ZZZZ</name>
<comment type="caution">
    <text evidence="2">The sequence shown here is derived from an EMBL/GenBank/DDBJ whole genome shotgun (WGS) entry which is preliminary data.</text>
</comment>
<organism evidence="2">
    <name type="scientific">marine sediment metagenome</name>
    <dbReference type="NCBI Taxonomy" id="412755"/>
    <lineage>
        <taxon>unclassified sequences</taxon>
        <taxon>metagenomes</taxon>
        <taxon>ecological metagenomes</taxon>
    </lineage>
</organism>
<protein>
    <recommendedName>
        <fullName evidence="1">Helix-turn-helix domain-containing protein</fullName>
    </recommendedName>
</protein>
<gene>
    <name evidence="2" type="ORF">LCGC14_0809670</name>
</gene>
<dbReference type="GO" id="GO:0003677">
    <property type="term" value="F:DNA binding"/>
    <property type="evidence" value="ECO:0007669"/>
    <property type="project" value="InterPro"/>
</dbReference>
<dbReference type="InterPro" id="IPR041657">
    <property type="entry name" value="HTH_17"/>
</dbReference>
<accession>A0A0F9PRN9</accession>
<dbReference type="NCBIfam" id="TIGR01764">
    <property type="entry name" value="excise"/>
    <property type="match status" value="1"/>
</dbReference>
<proteinExistence type="predicted"/>
<feature type="domain" description="Helix-turn-helix" evidence="1">
    <location>
        <begin position="8"/>
        <end position="56"/>
    </location>
</feature>
<dbReference type="EMBL" id="LAZR01002225">
    <property type="protein sequence ID" value="KKN32849.1"/>
    <property type="molecule type" value="Genomic_DNA"/>
</dbReference>
<reference evidence="2" key="1">
    <citation type="journal article" date="2015" name="Nature">
        <title>Complex archaea that bridge the gap between prokaryotes and eukaryotes.</title>
        <authorList>
            <person name="Spang A."/>
            <person name="Saw J.H."/>
            <person name="Jorgensen S.L."/>
            <person name="Zaremba-Niedzwiedzka K."/>
            <person name="Martijn J."/>
            <person name="Lind A.E."/>
            <person name="van Eijk R."/>
            <person name="Schleper C."/>
            <person name="Guy L."/>
            <person name="Ettema T.J."/>
        </authorList>
    </citation>
    <scope>NUCLEOTIDE SEQUENCE</scope>
</reference>
<evidence type="ECO:0000313" key="2">
    <source>
        <dbReference type="EMBL" id="KKN32849.1"/>
    </source>
</evidence>
<evidence type="ECO:0000259" key="1">
    <source>
        <dbReference type="Pfam" id="PF12728"/>
    </source>
</evidence>